<dbReference type="Proteomes" id="UP000808388">
    <property type="component" value="Unassembled WGS sequence"/>
</dbReference>
<dbReference type="NCBIfam" id="TIGR02504">
    <property type="entry name" value="NrdJ_Z"/>
    <property type="match status" value="1"/>
</dbReference>
<sequence length="912" mass="100944">MPQTKVRTDENRSSLDLPAARFLRVYTKEGAHPYDEVGWVWKKVTMKKADGTTVETENEFPDFWSDNAVQIAVTKYFKGKADTATREKSLKQLIDRVVRTIVGWGQSFGHFKSKEEAKIFGDELTYILLHQHAAFNSPVWFNLGIYEKPQCSACFILKVDDSMESILEWIRTEGMIFKMGSGSGVNLSQLRSSREPLSKGGRSSGPMSFMRGADSVAGMIKSGGTTRRAAKMVILNIDHPDIVEFIKSKAEEEKKVRALSAAGYDMADLNHEAWNSIQYQNANNSVRVTDEFMRAFEVDGEFHTKYRTTGEIADTHRARDLMQLIAEAAWGSGDPGMMFDDTANDWNTAANTARINATNPCAEYQHIDNSACNLASINLLKYLRDDNTFNADLYRHTIRIMISAQEILVDGSSYPTEAIAKNTHDFRQLGLGYANLGALLMSMGYAYDSEESVAWTGALTAIMTGEAYRQSAVLASRVGPFAGFEINKKPMLRVLEKHRAELAKVKKEKIHDQNVFRAAKEVWDEAVKLGKQYGVRNAQATVIAPTGTISFMMDCDTTGIEPVFAHIAMKQLVGGGYMKIVNRVVPRALKTLGYSAGEIEDMLHWVEEKGTIEGAPHLKDSHLPIFDAAVAPGNGKRSIAWPGHVRVVAAAQSFISGAISKTFNMPYETTPEEIMDSYVMAWKMGIKAFAIYRDGSKGAQPLATISGKGGQQTLKLEPQKRALPTTRQSETHKFSIAGHDGYLTYSMFEDGTLAEIFIRIAKQGSTLAGLLDVFALSISIALRYGVPLKELASKYIYGRYEPAGVTENPDIPVALSITDYIFRYLAYRFLPKESWFELGIDTRTAEEHQAAASEPLATLAPITKIRDEIHAAEKSHVRIVFSDTVCRMCGGMMVQTGSCKTCLQCGMASGGC</sequence>
<evidence type="ECO:0000256" key="3">
    <source>
        <dbReference type="ARBA" id="ARBA00012274"/>
    </source>
</evidence>
<protein>
    <recommendedName>
        <fullName evidence="4 13">Vitamin B12-dependent ribonucleotide reductase</fullName>
        <ecNumber evidence="3 13">1.17.4.1</ecNumber>
    </recommendedName>
</protein>
<comment type="caution">
    <text evidence="17">The sequence shown here is derived from an EMBL/GenBank/DDBJ whole genome shotgun (WGS) entry which is preliminary data.</text>
</comment>
<evidence type="ECO:0000256" key="9">
    <source>
        <dbReference type="ARBA" id="ARBA00023157"/>
    </source>
</evidence>
<evidence type="ECO:0000256" key="10">
    <source>
        <dbReference type="ARBA" id="ARBA00023285"/>
    </source>
</evidence>
<evidence type="ECO:0000256" key="5">
    <source>
        <dbReference type="ARBA" id="ARBA00022628"/>
    </source>
</evidence>
<accession>A0A9D6LQE2</accession>
<evidence type="ECO:0000313" key="17">
    <source>
        <dbReference type="EMBL" id="MBI3627723.1"/>
    </source>
</evidence>
<dbReference type="EMBL" id="JACQCQ010000012">
    <property type="protein sequence ID" value="MBI3627723.1"/>
    <property type="molecule type" value="Genomic_DNA"/>
</dbReference>
<dbReference type="GO" id="GO:0031419">
    <property type="term" value="F:cobalamin binding"/>
    <property type="evidence" value="ECO:0007669"/>
    <property type="project" value="UniProtKB-KW"/>
</dbReference>
<comment type="catalytic activity">
    <reaction evidence="12 13">
        <text>a 2'-deoxyribonucleoside 5'-diphosphate + [thioredoxin]-disulfide + H2O = a ribonucleoside 5'-diphosphate + [thioredoxin]-dithiol</text>
        <dbReference type="Rhea" id="RHEA:23252"/>
        <dbReference type="Rhea" id="RHEA-COMP:10698"/>
        <dbReference type="Rhea" id="RHEA-COMP:10700"/>
        <dbReference type="ChEBI" id="CHEBI:15377"/>
        <dbReference type="ChEBI" id="CHEBI:29950"/>
        <dbReference type="ChEBI" id="CHEBI:50058"/>
        <dbReference type="ChEBI" id="CHEBI:57930"/>
        <dbReference type="ChEBI" id="CHEBI:73316"/>
        <dbReference type="EC" id="1.17.4.1"/>
    </reaction>
</comment>
<keyword evidence="10 13" id="KW-0170">Cobalt</keyword>
<reference evidence="17" key="1">
    <citation type="submission" date="2020-07" db="EMBL/GenBank/DDBJ databases">
        <title>Huge and variable diversity of episymbiotic CPR bacteria and DPANN archaea in groundwater ecosystems.</title>
        <authorList>
            <person name="He C.Y."/>
            <person name="Keren R."/>
            <person name="Whittaker M."/>
            <person name="Farag I.F."/>
            <person name="Doudna J."/>
            <person name="Cate J.H.D."/>
            <person name="Banfield J.F."/>
        </authorList>
    </citation>
    <scope>NUCLEOTIDE SEQUENCE</scope>
    <source>
        <strain evidence="17">NC_groundwater_972_Pr1_S-0.2um_49_27</strain>
    </source>
</reference>
<dbReference type="InterPro" id="IPR013678">
    <property type="entry name" value="RNR_2_N"/>
</dbReference>
<evidence type="ECO:0000256" key="4">
    <source>
        <dbReference type="ARBA" id="ARBA00014409"/>
    </source>
</evidence>
<organism evidence="17 18">
    <name type="scientific">Candidatus Sungiibacteriota bacterium</name>
    <dbReference type="NCBI Taxonomy" id="2750080"/>
    <lineage>
        <taxon>Bacteria</taxon>
        <taxon>Candidatus Sungiibacteriota</taxon>
    </lineage>
</organism>
<evidence type="ECO:0000256" key="2">
    <source>
        <dbReference type="ARBA" id="ARBA00007405"/>
    </source>
</evidence>
<dbReference type="InterPro" id="IPR000788">
    <property type="entry name" value="RNR_lg_C"/>
</dbReference>
<keyword evidence="6 13" id="KW-0237">DNA synthesis</keyword>
<dbReference type="Gene3D" id="3.20.70.20">
    <property type="match status" value="1"/>
</dbReference>
<dbReference type="AlphaFoldDB" id="A0A9D6LQE2"/>
<dbReference type="EC" id="1.17.4.1" evidence="3 13"/>
<gene>
    <name evidence="17" type="ORF">HY220_03215</name>
</gene>
<evidence type="ECO:0000256" key="1">
    <source>
        <dbReference type="ARBA" id="ARBA00001922"/>
    </source>
</evidence>
<dbReference type="GO" id="GO:0004748">
    <property type="term" value="F:ribonucleoside-diphosphate reductase activity, thioredoxin disulfide as acceptor"/>
    <property type="evidence" value="ECO:0007669"/>
    <property type="project" value="UniProtKB-EC"/>
</dbReference>
<keyword evidence="9" id="KW-1015">Disulfide bond</keyword>
<evidence type="ECO:0000256" key="11">
    <source>
        <dbReference type="ARBA" id="ARBA00025437"/>
    </source>
</evidence>
<dbReference type="SUPFAM" id="SSF51998">
    <property type="entry name" value="PFL-like glycyl radical enzymes"/>
    <property type="match status" value="1"/>
</dbReference>
<proteinExistence type="inferred from homology"/>
<feature type="domain" description="Ribonucleotide reductase class II vitamin B12-dependent N-terminal" evidence="15">
    <location>
        <begin position="44"/>
        <end position="131"/>
    </location>
</feature>
<dbReference type="GO" id="GO:0050897">
    <property type="term" value="F:cobalt ion binding"/>
    <property type="evidence" value="ECO:0007669"/>
    <property type="project" value="InterPro"/>
</dbReference>
<evidence type="ECO:0000259" key="14">
    <source>
        <dbReference type="Pfam" id="PF02867"/>
    </source>
</evidence>
<dbReference type="NCBIfam" id="NF005122">
    <property type="entry name" value="PRK06556.1"/>
    <property type="match status" value="1"/>
</dbReference>
<evidence type="ECO:0000256" key="8">
    <source>
        <dbReference type="ARBA" id="ARBA00023002"/>
    </source>
</evidence>
<dbReference type="Pfam" id="PF02867">
    <property type="entry name" value="Ribonuc_red_lgC"/>
    <property type="match status" value="1"/>
</dbReference>
<comment type="cofactor">
    <cofactor evidence="1 13">
        <name>adenosylcob(III)alamin</name>
        <dbReference type="ChEBI" id="CHEBI:18408"/>
    </cofactor>
</comment>
<keyword evidence="7 13" id="KW-0547">Nucleotide-binding</keyword>
<feature type="domain" description="Ribonucleotide reductase large subunit C-terminal" evidence="14">
    <location>
        <begin position="152"/>
        <end position="692"/>
    </location>
</feature>
<dbReference type="PRINTS" id="PR01183">
    <property type="entry name" value="RIBORDTASEM1"/>
</dbReference>
<evidence type="ECO:0000256" key="6">
    <source>
        <dbReference type="ARBA" id="ARBA00022634"/>
    </source>
</evidence>
<dbReference type="InterPro" id="IPR024434">
    <property type="entry name" value="TSCPD_dom"/>
</dbReference>
<dbReference type="Pfam" id="PF08471">
    <property type="entry name" value="Ribonuc_red_2_N"/>
    <property type="match status" value="1"/>
</dbReference>
<dbReference type="InterPro" id="IPR050862">
    <property type="entry name" value="RdRp_reductase_class-2"/>
</dbReference>
<evidence type="ECO:0000256" key="12">
    <source>
        <dbReference type="ARBA" id="ARBA00047754"/>
    </source>
</evidence>
<feature type="domain" description="TSCPD" evidence="16">
    <location>
        <begin position="725"/>
        <end position="826"/>
    </location>
</feature>
<dbReference type="PANTHER" id="PTHR43371:SF1">
    <property type="entry name" value="RIBONUCLEOSIDE-DIPHOSPHATE REDUCTASE"/>
    <property type="match status" value="1"/>
</dbReference>
<name>A0A9D6LQE2_9BACT</name>
<dbReference type="GO" id="GO:0000166">
    <property type="term" value="F:nucleotide binding"/>
    <property type="evidence" value="ECO:0007669"/>
    <property type="project" value="UniProtKB-KW"/>
</dbReference>
<dbReference type="InterPro" id="IPR013344">
    <property type="entry name" value="RNR_NrdJ/NrdZ"/>
</dbReference>
<evidence type="ECO:0000256" key="13">
    <source>
        <dbReference type="RuleBase" id="RU364064"/>
    </source>
</evidence>
<dbReference type="PANTHER" id="PTHR43371">
    <property type="entry name" value="VITAMIN B12-DEPENDENT RIBONUCLEOTIDE REDUCTASE"/>
    <property type="match status" value="1"/>
</dbReference>
<evidence type="ECO:0000259" key="16">
    <source>
        <dbReference type="Pfam" id="PF12637"/>
    </source>
</evidence>
<evidence type="ECO:0000313" key="18">
    <source>
        <dbReference type="Proteomes" id="UP000808388"/>
    </source>
</evidence>
<evidence type="ECO:0000259" key="15">
    <source>
        <dbReference type="Pfam" id="PF08471"/>
    </source>
</evidence>
<comment type="function">
    <text evidence="11 13">Catalyzes the reduction of ribonucleotides to deoxyribonucleotides. May function to provide a pool of deoxyribonucleotide precursors for DNA repair during oxygen limitation and/or for immediate growth after restoration of oxygen.</text>
</comment>
<keyword evidence="8 13" id="KW-0560">Oxidoreductase</keyword>
<keyword evidence="5 13" id="KW-0846">Cobalamin</keyword>
<dbReference type="CDD" id="cd02888">
    <property type="entry name" value="RNR_II_dimer"/>
    <property type="match status" value="1"/>
</dbReference>
<evidence type="ECO:0000256" key="7">
    <source>
        <dbReference type="ARBA" id="ARBA00022741"/>
    </source>
</evidence>
<dbReference type="Pfam" id="PF12637">
    <property type="entry name" value="TSCPD"/>
    <property type="match status" value="1"/>
</dbReference>
<comment type="similarity">
    <text evidence="2 13">Belongs to the ribonucleoside diphosphate reductase class-2 family.</text>
</comment>
<dbReference type="GO" id="GO:0071897">
    <property type="term" value="P:DNA biosynthetic process"/>
    <property type="evidence" value="ECO:0007669"/>
    <property type="project" value="UniProtKB-KW"/>
</dbReference>